<dbReference type="Gene3D" id="3.40.50.1820">
    <property type="entry name" value="alpha/beta hydrolase"/>
    <property type="match status" value="1"/>
</dbReference>
<dbReference type="InterPro" id="IPR000073">
    <property type="entry name" value="AB_hydrolase_1"/>
</dbReference>
<organism evidence="2 3">
    <name type="scientific">Mycobacterium kiyosense</name>
    <dbReference type="NCBI Taxonomy" id="2871094"/>
    <lineage>
        <taxon>Bacteria</taxon>
        <taxon>Bacillati</taxon>
        <taxon>Actinomycetota</taxon>
        <taxon>Actinomycetes</taxon>
        <taxon>Mycobacteriales</taxon>
        <taxon>Mycobacteriaceae</taxon>
        <taxon>Mycobacterium</taxon>
    </lineage>
</organism>
<name>A0AA37V5J8_9MYCO</name>
<dbReference type="SUPFAM" id="SSF53474">
    <property type="entry name" value="alpha/beta-Hydrolases"/>
    <property type="match status" value="1"/>
</dbReference>
<comment type="caution">
    <text evidence="2">The sequence shown here is derived from an EMBL/GenBank/DDBJ whole genome shotgun (WGS) entry which is preliminary data.</text>
</comment>
<sequence>MSGVIAEADNPKAVLLAIHGGGTSAVYFDCPGHPELSLLRLGATLGFTVVAIDRPGHGSSAAYPEAVQTPEQRVDLAYGALDRILGERPRGAGLFLLGHSGGCELATRMAAHAGDHRGAGLLGLELGGTGRRYHDAAKQIMKAAEVKERPPGTRELLWEPTRLYPPDILHGVTNSSSAPPYERDVALNWPHRYFPELAPTVRVPVRYSLGEHDNVFRSDPAALAEIGGMFQTAPSFVTELHSDAGHNLSLGHSAADYHRTVFAFVDQCVSARGGAGAREAG</sequence>
<dbReference type="Pfam" id="PF12697">
    <property type="entry name" value="Abhydrolase_6"/>
    <property type="match status" value="1"/>
</dbReference>
<evidence type="ECO:0000259" key="1">
    <source>
        <dbReference type="Pfam" id="PF12697"/>
    </source>
</evidence>
<evidence type="ECO:0000313" key="2">
    <source>
        <dbReference type="EMBL" id="GLB83359.1"/>
    </source>
</evidence>
<dbReference type="AlphaFoldDB" id="A0AA37V5J8"/>
<protein>
    <submittedName>
        <fullName evidence="2">Thioesterase</fullName>
    </submittedName>
</protein>
<reference evidence="2" key="1">
    <citation type="submission" date="2022-07" db="EMBL/GenBank/DDBJ databases">
        <title>Mycobacterium kiyosense sp. nov., scotochromogenic slow-glowing species isolated from respiratory specimens.</title>
        <authorList>
            <person name="Fukano H."/>
            <person name="Kazumi Y."/>
            <person name="Sakagami N."/>
            <person name="Ato M."/>
            <person name="Mitarai S."/>
            <person name="Hoshino Y."/>
        </authorList>
    </citation>
    <scope>NUCLEOTIDE SEQUENCE</scope>
    <source>
        <strain evidence="2">SRL2020-028</strain>
    </source>
</reference>
<dbReference type="EMBL" id="BRXE01000024">
    <property type="protein sequence ID" value="GLB83359.1"/>
    <property type="molecule type" value="Genomic_DNA"/>
</dbReference>
<dbReference type="Proteomes" id="UP001165663">
    <property type="component" value="Unassembled WGS sequence"/>
</dbReference>
<gene>
    <name evidence="2" type="ORF">SRL2020028_26150</name>
</gene>
<accession>A0AA37V5J8</accession>
<feature type="domain" description="AB hydrolase-1" evidence="1">
    <location>
        <begin position="16"/>
        <end position="249"/>
    </location>
</feature>
<dbReference type="InterPro" id="IPR029058">
    <property type="entry name" value="AB_hydrolase_fold"/>
</dbReference>
<evidence type="ECO:0000313" key="3">
    <source>
        <dbReference type="Proteomes" id="UP001165663"/>
    </source>
</evidence>
<dbReference type="RefSeq" id="WP_264916042.1">
    <property type="nucleotide sequence ID" value="NZ_BRXE01000024.1"/>
</dbReference>
<proteinExistence type="predicted"/>
<dbReference type="GO" id="GO:0003824">
    <property type="term" value="F:catalytic activity"/>
    <property type="evidence" value="ECO:0007669"/>
    <property type="project" value="UniProtKB-ARBA"/>
</dbReference>